<gene>
    <name evidence="4" type="ORF">Tel_02490</name>
</gene>
<dbReference type="KEGG" id="tee:Tel_02490"/>
<dbReference type="Gene3D" id="3.30.470.20">
    <property type="entry name" value="ATP-grasp fold, B domain"/>
    <property type="match status" value="2"/>
</dbReference>
<dbReference type="GO" id="GO:0046872">
    <property type="term" value="F:metal ion binding"/>
    <property type="evidence" value="ECO:0007669"/>
    <property type="project" value="InterPro"/>
</dbReference>
<sequence length="328" mass="35865">MNDVQAPESTAPERALEALNPYAKIIVDEARRRGIHVELLDRQASFVELSYGGRRIVCRESLSELTTAIAMSRCDDKGVTRRLLAQAGLQVPAQQLAGAAEDNRAFLERHRHIVVKPIRGEQGAGVSVDIRTEADMDEAIDIAHQTADRVLLEQFVAGDDLRVVVINNAVVAAAVRRPPQVTGNGRDSIEQLIHAQSHRREQETGGESHIPMDGETHRCVSEAGYAMDSVLPEGETLVVHRSDNLHTGATIHDVTARIHPAIRAAALAAARAIDIPVVGLDFLMPTLEGEAYVIIEANERPGLANHEPQPTAERYLDLLFPETAQRQD</sequence>
<dbReference type="InterPro" id="IPR013815">
    <property type="entry name" value="ATP_grasp_subdomain_1"/>
</dbReference>
<evidence type="ECO:0000313" key="5">
    <source>
        <dbReference type="Proteomes" id="UP000055136"/>
    </source>
</evidence>
<dbReference type="GO" id="GO:0005524">
    <property type="term" value="F:ATP binding"/>
    <property type="evidence" value="ECO:0007669"/>
    <property type="project" value="UniProtKB-UniRule"/>
</dbReference>
<organism evidence="4 5">
    <name type="scientific">Candidatus Tenderia electrophaga</name>
    <dbReference type="NCBI Taxonomy" id="1748243"/>
    <lineage>
        <taxon>Bacteria</taxon>
        <taxon>Pseudomonadati</taxon>
        <taxon>Pseudomonadota</taxon>
        <taxon>Gammaproteobacteria</taxon>
        <taxon>Candidatus Tenderiales</taxon>
        <taxon>Candidatus Tenderiaceae</taxon>
        <taxon>Candidatus Tenderia</taxon>
    </lineage>
</organism>
<dbReference type="AlphaFoldDB" id="A0A0S2TAG0"/>
<dbReference type="GO" id="GO:0018169">
    <property type="term" value="F:ribosomal S6-glutamic acid ligase activity"/>
    <property type="evidence" value="ECO:0007669"/>
    <property type="project" value="TreeGrafter"/>
</dbReference>
<dbReference type="EMBL" id="CP013099">
    <property type="protein sequence ID" value="ALP52099.1"/>
    <property type="molecule type" value="Genomic_DNA"/>
</dbReference>
<feature type="domain" description="ATP-grasp" evidence="3">
    <location>
        <begin position="81"/>
        <end position="324"/>
    </location>
</feature>
<keyword evidence="5" id="KW-1185">Reference proteome</keyword>
<dbReference type="Gene3D" id="3.30.1490.20">
    <property type="entry name" value="ATP-grasp fold, A domain"/>
    <property type="match status" value="1"/>
</dbReference>
<dbReference type="Pfam" id="PF08443">
    <property type="entry name" value="RimK"/>
    <property type="match status" value="1"/>
</dbReference>
<name>A0A0S2TAG0_9GAMM</name>
<dbReference type="GO" id="GO:0009432">
    <property type="term" value="P:SOS response"/>
    <property type="evidence" value="ECO:0007669"/>
    <property type="project" value="TreeGrafter"/>
</dbReference>
<dbReference type="InterPro" id="IPR011761">
    <property type="entry name" value="ATP-grasp"/>
</dbReference>
<dbReference type="PANTHER" id="PTHR21621">
    <property type="entry name" value="RIBOSOMAL PROTEIN S6 MODIFICATION PROTEIN"/>
    <property type="match status" value="1"/>
</dbReference>
<evidence type="ECO:0000259" key="3">
    <source>
        <dbReference type="PROSITE" id="PS50975"/>
    </source>
</evidence>
<accession>A0A0S2TAG0</accession>
<evidence type="ECO:0000256" key="1">
    <source>
        <dbReference type="ARBA" id="ARBA00023211"/>
    </source>
</evidence>
<evidence type="ECO:0000256" key="2">
    <source>
        <dbReference type="PROSITE-ProRule" id="PRU00409"/>
    </source>
</evidence>
<dbReference type="PROSITE" id="PS50975">
    <property type="entry name" value="ATP_GRASP"/>
    <property type="match status" value="1"/>
</dbReference>
<dbReference type="InterPro" id="IPR013651">
    <property type="entry name" value="ATP-grasp_RimK-type"/>
</dbReference>
<keyword evidence="2" id="KW-0067">ATP-binding</keyword>
<dbReference type="Proteomes" id="UP000055136">
    <property type="component" value="Chromosome"/>
</dbReference>
<dbReference type="GO" id="GO:0005737">
    <property type="term" value="C:cytoplasm"/>
    <property type="evidence" value="ECO:0007669"/>
    <property type="project" value="TreeGrafter"/>
</dbReference>
<proteinExistence type="predicted"/>
<evidence type="ECO:0000313" key="4">
    <source>
        <dbReference type="EMBL" id="ALP52099.1"/>
    </source>
</evidence>
<keyword evidence="1" id="KW-0464">Manganese</keyword>
<keyword evidence="2" id="KW-0547">Nucleotide-binding</keyword>
<dbReference type="SUPFAM" id="SSF56059">
    <property type="entry name" value="Glutathione synthetase ATP-binding domain-like"/>
    <property type="match status" value="1"/>
</dbReference>
<protein>
    <recommendedName>
        <fullName evidence="3">ATP-grasp domain-containing protein</fullName>
    </recommendedName>
</protein>
<dbReference type="STRING" id="1748243.Tel_02490"/>
<reference evidence="4" key="1">
    <citation type="submission" date="2015-10" db="EMBL/GenBank/DDBJ databases">
        <title>Description of Candidatus Tenderia electrophaga gen. nov, sp. nov., an Uncultivated Electroautotroph from a Biocathode Enrichment.</title>
        <authorList>
            <person name="Eddie B.J."/>
            <person name="Malanoski A.P."/>
            <person name="Wang Z."/>
            <person name="Hall R.J."/>
            <person name="Oh S.D."/>
            <person name="Heiner C."/>
            <person name="Lin B."/>
            <person name="Strycharz-Glaven S.M."/>
        </authorList>
    </citation>
    <scope>NUCLEOTIDE SEQUENCE [LARGE SCALE GENOMIC DNA]</scope>
    <source>
        <strain evidence="4">NRL1</strain>
    </source>
</reference>
<dbReference type="PANTHER" id="PTHR21621:SF0">
    <property type="entry name" value="BETA-CITRYLGLUTAMATE SYNTHASE B-RELATED"/>
    <property type="match status" value="1"/>
</dbReference>